<keyword evidence="1" id="KW-0488">Methylation</keyword>
<dbReference type="GO" id="GO:0046872">
    <property type="term" value="F:metal ion binding"/>
    <property type="evidence" value="ECO:0007669"/>
    <property type="project" value="UniProtKB-KW"/>
</dbReference>
<keyword evidence="3" id="KW-0449">Lipoprotein</keyword>
<evidence type="ECO:0000259" key="7">
    <source>
        <dbReference type="PROSITE" id="PS50846"/>
    </source>
</evidence>
<sequence length="381" mass="41115">MATSEGKADSKQEAKAEAKTESKEAEENQEPPLKYKAWVLKVSIHCEACKRKVEKTLRKIDGVYEAIADLKQQKATVKAKLHVDVETLIKKLVKKGRHAELWPEKTGQKEKKQGKSKNKDKQSGQANSDQEGNSNHGGDKEKEAVKAESTVQQDTAKSCENGSTSKNAEGCNNVSKAHEGGSAPCKTGGQVKELKPDQVKQTVTLVAGNQSPVAEKKGGVGRDSEFNAGEQSGGGGGSGSKKNKKKVQKGNANANLDEGEHSGDAGPACIGSRFSVYGPHGPVPMPSAASHSPPRHHQMHEYPTYYQAPPVYVTSYNTAYPSSSYSASYYASPPPYSYAYMHPGHMSERPSDPDTYPSYSSRPSDSFEMFSDENPNACSIM</sequence>
<evidence type="ECO:0000256" key="5">
    <source>
        <dbReference type="ARBA" id="ARBA00024045"/>
    </source>
</evidence>
<name>A0A6J1A695_9ROSI</name>
<evidence type="ECO:0000256" key="1">
    <source>
        <dbReference type="ARBA" id="ARBA00022481"/>
    </source>
</evidence>
<dbReference type="AlphaFoldDB" id="A0A6J1A695"/>
<keyword evidence="2" id="KW-0479">Metal-binding</keyword>
<feature type="compositionally biased region" description="Polar residues" evidence="6">
    <location>
        <begin position="199"/>
        <end position="212"/>
    </location>
</feature>
<dbReference type="CDD" id="cd00371">
    <property type="entry name" value="HMA"/>
    <property type="match status" value="1"/>
</dbReference>
<dbReference type="InterPro" id="IPR006121">
    <property type="entry name" value="HMA_dom"/>
</dbReference>
<accession>A0A6J1A695</accession>
<feature type="compositionally biased region" description="Basic and acidic residues" evidence="6">
    <location>
        <begin position="99"/>
        <end position="122"/>
    </location>
</feature>
<feature type="domain" description="HMA" evidence="7">
    <location>
        <begin position="35"/>
        <end position="100"/>
    </location>
</feature>
<keyword evidence="8" id="KW-1185">Reference proteome</keyword>
<evidence type="ECO:0000256" key="3">
    <source>
        <dbReference type="ARBA" id="ARBA00023288"/>
    </source>
</evidence>
<feature type="compositionally biased region" description="Basic and acidic residues" evidence="6">
    <location>
        <begin position="137"/>
        <end position="146"/>
    </location>
</feature>
<dbReference type="OrthoDB" id="689350at2759"/>
<dbReference type="Proteomes" id="UP000504621">
    <property type="component" value="Unplaced"/>
</dbReference>
<evidence type="ECO:0000313" key="8">
    <source>
        <dbReference type="Proteomes" id="UP000504621"/>
    </source>
</evidence>
<evidence type="ECO:0000256" key="4">
    <source>
        <dbReference type="ARBA" id="ARBA00023289"/>
    </source>
</evidence>
<feature type="region of interest" description="Disordered" evidence="6">
    <location>
        <begin position="347"/>
        <end position="381"/>
    </location>
</feature>
<feature type="compositionally biased region" description="Basic and acidic residues" evidence="6">
    <location>
        <begin position="1"/>
        <end position="26"/>
    </location>
</feature>
<dbReference type="PROSITE" id="PS50846">
    <property type="entry name" value="HMA_2"/>
    <property type="match status" value="1"/>
</dbReference>
<comment type="similarity">
    <text evidence="5">Belongs to the HIPP family.</text>
</comment>
<reference evidence="9" key="1">
    <citation type="submission" date="2025-08" db="UniProtKB">
        <authorList>
            <consortium name="RefSeq"/>
        </authorList>
    </citation>
    <scope>IDENTIFICATION</scope>
    <source>
        <tissue evidence="9">Leaf</tissue>
    </source>
</reference>
<dbReference type="Pfam" id="PF00403">
    <property type="entry name" value="HMA"/>
    <property type="match status" value="1"/>
</dbReference>
<feature type="compositionally biased region" description="Basic and acidic residues" evidence="6">
    <location>
        <begin position="214"/>
        <end position="225"/>
    </location>
</feature>
<keyword evidence="4" id="KW-0636">Prenylation</keyword>
<protein>
    <submittedName>
        <fullName evidence="9">Heavy metal-associated isoprenylated plant protein 36 isoform X1</fullName>
    </submittedName>
</protein>
<dbReference type="GeneID" id="110415238"/>
<evidence type="ECO:0000256" key="6">
    <source>
        <dbReference type="SAM" id="MobiDB-lite"/>
    </source>
</evidence>
<feature type="region of interest" description="Disordered" evidence="6">
    <location>
        <begin position="99"/>
        <end position="267"/>
    </location>
</feature>
<dbReference type="PANTHER" id="PTHR45868">
    <property type="entry name" value="HEAVY METAL-ASSOCIATED ISOPRENYLATED PLANT PROTEIN 33-RELATED"/>
    <property type="match status" value="1"/>
</dbReference>
<evidence type="ECO:0000256" key="2">
    <source>
        <dbReference type="ARBA" id="ARBA00022723"/>
    </source>
</evidence>
<evidence type="ECO:0000313" key="9">
    <source>
        <dbReference type="RefSeq" id="XP_021282498.1"/>
    </source>
</evidence>
<gene>
    <name evidence="9" type="primary">LOC110415238</name>
</gene>
<dbReference type="InterPro" id="IPR036163">
    <property type="entry name" value="HMA_dom_sf"/>
</dbReference>
<feature type="compositionally biased region" description="Polar residues" evidence="6">
    <location>
        <begin position="126"/>
        <end position="136"/>
    </location>
</feature>
<feature type="region of interest" description="Disordered" evidence="6">
    <location>
        <begin position="1"/>
        <end position="34"/>
    </location>
</feature>
<organism evidence="8 9">
    <name type="scientific">Herrania umbratica</name>
    <dbReference type="NCBI Taxonomy" id="108875"/>
    <lineage>
        <taxon>Eukaryota</taxon>
        <taxon>Viridiplantae</taxon>
        <taxon>Streptophyta</taxon>
        <taxon>Embryophyta</taxon>
        <taxon>Tracheophyta</taxon>
        <taxon>Spermatophyta</taxon>
        <taxon>Magnoliopsida</taxon>
        <taxon>eudicotyledons</taxon>
        <taxon>Gunneridae</taxon>
        <taxon>Pentapetalae</taxon>
        <taxon>rosids</taxon>
        <taxon>malvids</taxon>
        <taxon>Malvales</taxon>
        <taxon>Malvaceae</taxon>
        <taxon>Byttnerioideae</taxon>
        <taxon>Herrania</taxon>
    </lineage>
</organism>
<feature type="compositionally biased region" description="Polar residues" evidence="6">
    <location>
        <begin position="149"/>
        <end position="175"/>
    </location>
</feature>
<feature type="compositionally biased region" description="Low complexity" evidence="6">
    <location>
        <begin position="353"/>
        <end position="366"/>
    </location>
</feature>
<dbReference type="PANTHER" id="PTHR45868:SF69">
    <property type="entry name" value="HEAVY METAL-ASSOCIATED ISOPRENYLATED PLANT PROTEIN 35"/>
    <property type="match status" value="1"/>
</dbReference>
<dbReference type="SUPFAM" id="SSF55008">
    <property type="entry name" value="HMA, heavy metal-associated domain"/>
    <property type="match status" value="1"/>
</dbReference>
<dbReference type="Gene3D" id="3.30.70.100">
    <property type="match status" value="1"/>
</dbReference>
<proteinExistence type="inferred from homology"/>
<dbReference type="RefSeq" id="XP_021282498.1">
    <property type="nucleotide sequence ID" value="XM_021426823.1"/>
</dbReference>